<keyword evidence="2" id="KW-1185">Reference proteome</keyword>
<reference evidence="1" key="1">
    <citation type="submission" date="2022-06" db="EMBL/GenBank/DDBJ databases">
        <title>Aeoliella straminimaris, a novel planctomycete from sediments.</title>
        <authorList>
            <person name="Vitorino I.R."/>
            <person name="Lage O.M."/>
        </authorList>
    </citation>
    <scope>NUCLEOTIDE SEQUENCE</scope>
    <source>
        <strain evidence="1">ICT_H6.2</strain>
    </source>
</reference>
<proteinExistence type="predicted"/>
<sequence length="109" mass="12230">MTTDWIFDENLEAFLGMVGCIVGRPLEDWEYALCVESVNSTNAEEGLWFEHDVNGSKRHLVLRIAKDEPGTSVFVVEIVVPEDAHELVELAILAAQSHFMKVNSTTNPR</sequence>
<protein>
    <submittedName>
        <fullName evidence="1">Uncharacterized protein</fullName>
    </submittedName>
</protein>
<dbReference type="AlphaFoldDB" id="A0A9X2FD33"/>
<gene>
    <name evidence="1" type="ORF">NG895_19080</name>
</gene>
<evidence type="ECO:0000313" key="2">
    <source>
        <dbReference type="Proteomes" id="UP001155241"/>
    </source>
</evidence>
<dbReference type="EMBL" id="JAMXLR010000064">
    <property type="protein sequence ID" value="MCO6046008.1"/>
    <property type="molecule type" value="Genomic_DNA"/>
</dbReference>
<accession>A0A9X2FD33</accession>
<dbReference type="Proteomes" id="UP001155241">
    <property type="component" value="Unassembled WGS sequence"/>
</dbReference>
<dbReference type="RefSeq" id="WP_252854124.1">
    <property type="nucleotide sequence ID" value="NZ_JAMXLR010000064.1"/>
</dbReference>
<evidence type="ECO:0000313" key="1">
    <source>
        <dbReference type="EMBL" id="MCO6046008.1"/>
    </source>
</evidence>
<name>A0A9X2FD33_9BACT</name>
<comment type="caution">
    <text evidence="1">The sequence shown here is derived from an EMBL/GenBank/DDBJ whole genome shotgun (WGS) entry which is preliminary data.</text>
</comment>
<organism evidence="1 2">
    <name type="scientific">Aeoliella straminimaris</name>
    <dbReference type="NCBI Taxonomy" id="2954799"/>
    <lineage>
        <taxon>Bacteria</taxon>
        <taxon>Pseudomonadati</taxon>
        <taxon>Planctomycetota</taxon>
        <taxon>Planctomycetia</taxon>
        <taxon>Pirellulales</taxon>
        <taxon>Lacipirellulaceae</taxon>
        <taxon>Aeoliella</taxon>
    </lineage>
</organism>